<evidence type="ECO:0000313" key="3">
    <source>
        <dbReference type="Proteomes" id="UP001230188"/>
    </source>
</evidence>
<dbReference type="SMART" id="SM00450">
    <property type="entry name" value="RHOD"/>
    <property type="match status" value="1"/>
</dbReference>
<evidence type="ECO:0000259" key="1">
    <source>
        <dbReference type="PROSITE" id="PS50206"/>
    </source>
</evidence>
<dbReference type="PROSITE" id="PS50206">
    <property type="entry name" value="RHODANESE_3"/>
    <property type="match status" value="1"/>
</dbReference>
<name>A0AAD7XHN7_9STRA</name>
<dbReference type="SUPFAM" id="SSF52821">
    <property type="entry name" value="Rhodanese/Cell cycle control phosphatase"/>
    <property type="match status" value="1"/>
</dbReference>
<dbReference type="InterPro" id="IPR036873">
    <property type="entry name" value="Rhodanese-like_dom_sf"/>
</dbReference>
<dbReference type="PANTHER" id="PTHR43268">
    <property type="entry name" value="THIOSULFATE SULFURTRANSFERASE/RHODANESE-LIKE DOMAIN-CONTAINING PROTEIN 2"/>
    <property type="match status" value="1"/>
</dbReference>
<comment type="caution">
    <text evidence="2">The sequence shown here is derived from an EMBL/GenBank/DDBJ whole genome shotgun (WGS) entry which is preliminary data.</text>
</comment>
<dbReference type="EMBL" id="JAQMWT010000651">
    <property type="protein sequence ID" value="KAJ8598771.1"/>
    <property type="molecule type" value="Genomic_DNA"/>
</dbReference>
<dbReference type="PANTHER" id="PTHR43268:SF6">
    <property type="entry name" value="THIOSULFATE SULFURTRANSFERASE_RHODANESE-LIKE DOMAIN-CONTAINING PROTEIN 2"/>
    <property type="match status" value="1"/>
</dbReference>
<dbReference type="Gene3D" id="3.40.250.10">
    <property type="entry name" value="Rhodanese-like domain"/>
    <property type="match status" value="1"/>
</dbReference>
<dbReference type="Pfam" id="PF17773">
    <property type="entry name" value="UPF0176_N"/>
    <property type="match status" value="1"/>
</dbReference>
<protein>
    <recommendedName>
        <fullName evidence="1">Rhodanese domain-containing protein</fullName>
    </recommendedName>
</protein>
<organism evidence="2 3">
    <name type="scientific">Chrysophaeum taylorii</name>
    <dbReference type="NCBI Taxonomy" id="2483200"/>
    <lineage>
        <taxon>Eukaryota</taxon>
        <taxon>Sar</taxon>
        <taxon>Stramenopiles</taxon>
        <taxon>Ochrophyta</taxon>
        <taxon>Pelagophyceae</taxon>
        <taxon>Pelagomonadales</taxon>
        <taxon>Pelagomonadaceae</taxon>
        <taxon>Chrysophaeum</taxon>
    </lineage>
</organism>
<evidence type="ECO:0000313" key="2">
    <source>
        <dbReference type="EMBL" id="KAJ8598771.1"/>
    </source>
</evidence>
<keyword evidence="3" id="KW-1185">Reference proteome</keyword>
<dbReference type="InterPro" id="IPR040503">
    <property type="entry name" value="TRHO_N"/>
</dbReference>
<feature type="domain" description="Rhodanese" evidence="1">
    <location>
        <begin position="230"/>
        <end position="331"/>
    </location>
</feature>
<dbReference type="InterPro" id="IPR020936">
    <property type="entry name" value="TrhO"/>
</dbReference>
<proteinExistence type="predicted"/>
<dbReference type="Proteomes" id="UP001230188">
    <property type="component" value="Unassembled WGS sequence"/>
</dbReference>
<dbReference type="AlphaFoldDB" id="A0AAD7XHN7"/>
<dbReference type="Gene3D" id="3.30.70.100">
    <property type="match status" value="1"/>
</dbReference>
<accession>A0AAD7XHN7</accession>
<dbReference type="Pfam" id="PF00581">
    <property type="entry name" value="Rhodanese"/>
    <property type="match status" value="1"/>
</dbReference>
<sequence length="376" mass="41876">MDEARVVERIASLVQGRLNANVLAERYLAAFDEPLDYRGLGYRKLGALLAKGEQSQAWKLERVASRRGPDGERLASGALFVRSLDDMSVVSDDDDSDAVVVGYYHYCRPRWTEQARDATVAWKRALATSFRLRGRVRVACEGVNVTLSGDATRVADFIGALCAADRAWRDVDFKVEPCGRAGAWRALQVWAADELCGLGCDVVTQQNLDDVGPGTRLAPAAFHAALSRPDGPPAVLIDVRNAYETRIGTFSSPVGRVEHLDPQTRHFSDFRPWLDDNLDRLRAKDVFLFCTGGVRCERASALVKSRLDSDRVFHLDGGIVRYVQNFDEDTSLFKGKNYIFDRRANARPHPAATPDVLGRCLVCDIAWDTYRGKRRP</sequence>
<dbReference type="InterPro" id="IPR001763">
    <property type="entry name" value="Rhodanese-like_dom"/>
</dbReference>
<gene>
    <name evidence="2" type="ORF">CTAYLR_009862</name>
</gene>
<reference evidence="2" key="1">
    <citation type="submission" date="2023-01" db="EMBL/GenBank/DDBJ databases">
        <title>Metagenome sequencing of chrysophaentin producing Chrysophaeum taylorii.</title>
        <authorList>
            <person name="Davison J."/>
            <person name="Bewley C."/>
        </authorList>
    </citation>
    <scope>NUCLEOTIDE SEQUENCE</scope>
    <source>
        <strain evidence="2">NIES-1699</strain>
    </source>
</reference>